<dbReference type="InterPro" id="IPR056792">
    <property type="entry name" value="PRC_RimM"/>
</dbReference>
<comment type="subcellular location">
    <subcellularLocation>
        <location evidence="5">Cytoplasm</location>
    </subcellularLocation>
</comment>
<dbReference type="Proteomes" id="UP000290092">
    <property type="component" value="Unassembled WGS sequence"/>
</dbReference>
<dbReference type="Gene3D" id="2.40.30.60">
    <property type="entry name" value="RimM"/>
    <property type="match status" value="1"/>
</dbReference>
<organism evidence="8 9">
    <name type="scientific">Malaciobacter mytili LMG 24559</name>
    <dbReference type="NCBI Taxonomy" id="1032238"/>
    <lineage>
        <taxon>Bacteria</taxon>
        <taxon>Pseudomonadati</taxon>
        <taxon>Campylobacterota</taxon>
        <taxon>Epsilonproteobacteria</taxon>
        <taxon>Campylobacterales</taxon>
        <taxon>Arcobacteraceae</taxon>
        <taxon>Malaciobacter</taxon>
    </lineage>
</organism>
<dbReference type="GO" id="GO:0005840">
    <property type="term" value="C:ribosome"/>
    <property type="evidence" value="ECO:0007669"/>
    <property type="project" value="InterPro"/>
</dbReference>
<dbReference type="GO" id="GO:0006364">
    <property type="term" value="P:rRNA processing"/>
    <property type="evidence" value="ECO:0007669"/>
    <property type="project" value="UniProtKB-UniRule"/>
</dbReference>
<evidence type="ECO:0000259" key="7">
    <source>
        <dbReference type="Pfam" id="PF24986"/>
    </source>
</evidence>
<keyword evidence="4 5" id="KW-0143">Chaperone</keyword>
<dbReference type="HAMAP" id="MF_00014">
    <property type="entry name" value="Ribosome_mat_RimM"/>
    <property type="match status" value="1"/>
</dbReference>
<dbReference type="SUPFAM" id="SSF50447">
    <property type="entry name" value="Translation proteins"/>
    <property type="match status" value="1"/>
</dbReference>
<sequence>MTEDKIYVAKLGKTVGLKGDLKLHIDSDFPNQFKKGATFTTNRNLTLKVLNYNNNNGTIKFETYEDIDLAKKLINQELFTSKEATKDNCQLEENQHFWFDIIDCEIIEKNIVLGKVKEIHRYPITDYLEVTTSMQLVEKNLPKTFLIPYILDTYITNVDVQEKKIFTQDCFDILENS</sequence>
<comment type="caution">
    <text evidence="8">The sequence shown here is derived from an EMBL/GenBank/DDBJ whole genome shotgun (WGS) entry which is preliminary data.</text>
</comment>
<dbReference type="NCBIfam" id="TIGR02273">
    <property type="entry name" value="16S_RimM"/>
    <property type="match status" value="1"/>
</dbReference>
<keyword evidence="3 5" id="KW-0698">rRNA processing</keyword>
<accession>A0AAX2AG94</accession>
<evidence type="ECO:0000256" key="3">
    <source>
        <dbReference type="ARBA" id="ARBA00022552"/>
    </source>
</evidence>
<comment type="domain">
    <text evidence="5">The PRC barrel domain binds ribosomal protein uS19.</text>
</comment>
<keyword evidence="1 5" id="KW-0963">Cytoplasm</keyword>
<comment type="subunit">
    <text evidence="5">Binds ribosomal protein uS19.</text>
</comment>
<evidence type="ECO:0000256" key="5">
    <source>
        <dbReference type="HAMAP-Rule" id="MF_00014"/>
    </source>
</evidence>
<dbReference type="EMBL" id="NXID01000029">
    <property type="protein sequence ID" value="RXK15402.1"/>
    <property type="molecule type" value="Genomic_DNA"/>
</dbReference>
<dbReference type="Pfam" id="PF01782">
    <property type="entry name" value="RimM"/>
    <property type="match status" value="1"/>
</dbReference>
<dbReference type="KEGG" id="amyt:AMYT_2233"/>
<comment type="function">
    <text evidence="5">An accessory protein needed during the final step in the assembly of 30S ribosomal subunit, possibly for assembly of the head region. Essential for efficient processing of 16S rRNA. May be needed both before and after RbfA during the maturation of 16S rRNA. It has affinity for free ribosomal 30S subunits but not for 70S ribosomes.</text>
</comment>
<evidence type="ECO:0000313" key="9">
    <source>
        <dbReference type="Proteomes" id="UP000290092"/>
    </source>
</evidence>
<dbReference type="Pfam" id="PF24986">
    <property type="entry name" value="PRC_RimM"/>
    <property type="match status" value="1"/>
</dbReference>
<evidence type="ECO:0000256" key="1">
    <source>
        <dbReference type="ARBA" id="ARBA00022490"/>
    </source>
</evidence>
<dbReference type="SUPFAM" id="SSF50346">
    <property type="entry name" value="PRC-barrel domain"/>
    <property type="match status" value="1"/>
</dbReference>
<dbReference type="GO" id="GO:0042274">
    <property type="term" value="P:ribosomal small subunit biogenesis"/>
    <property type="evidence" value="ECO:0007669"/>
    <property type="project" value="UniProtKB-UniRule"/>
</dbReference>
<evidence type="ECO:0000259" key="6">
    <source>
        <dbReference type="Pfam" id="PF01782"/>
    </source>
</evidence>
<dbReference type="PANTHER" id="PTHR33692:SF1">
    <property type="entry name" value="RIBOSOME MATURATION FACTOR RIMM"/>
    <property type="match status" value="1"/>
</dbReference>
<dbReference type="InterPro" id="IPR011033">
    <property type="entry name" value="PRC_barrel-like_sf"/>
</dbReference>
<evidence type="ECO:0000256" key="4">
    <source>
        <dbReference type="ARBA" id="ARBA00023186"/>
    </source>
</evidence>
<keyword evidence="2 5" id="KW-0690">Ribosome biogenesis</keyword>
<feature type="domain" description="Ribosome maturation factor RimM PRC barrel" evidence="7">
    <location>
        <begin position="98"/>
        <end position="165"/>
    </location>
</feature>
<name>A0AAX2AG94_9BACT</name>
<protein>
    <recommendedName>
        <fullName evidence="5">Ribosome maturation factor RimM</fullName>
    </recommendedName>
</protein>
<dbReference type="InterPro" id="IPR009000">
    <property type="entry name" value="Transl_B-barrel_sf"/>
</dbReference>
<feature type="domain" description="RimM N-terminal" evidence="6">
    <location>
        <begin position="8"/>
        <end position="83"/>
    </location>
</feature>
<proteinExistence type="inferred from homology"/>
<dbReference type="InterPro" id="IPR002676">
    <property type="entry name" value="RimM_N"/>
</dbReference>
<dbReference type="AlphaFoldDB" id="A0AAX2AG94"/>
<dbReference type="RefSeq" id="WP_114842603.1">
    <property type="nucleotide sequence ID" value="NZ_CP031219.1"/>
</dbReference>
<dbReference type="GO" id="GO:0005737">
    <property type="term" value="C:cytoplasm"/>
    <property type="evidence" value="ECO:0007669"/>
    <property type="project" value="UniProtKB-SubCell"/>
</dbReference>
<dbReference type="Gene3D" id="2.30.30.240">
    <property type="entry name" value="PRC-barrel domain"/>
    <property type="match status" value="1"/>
</dbReference>
<evidence type="ECO:0000313" key="8">
    <source>
        <dbReference type="EMBL" id="RXK15402.1"/>
    </source>
</evidence>
<dbReference type="GO" id="GO:0043022">
    <property type="term" value="F:ribosome binding"/>
    <property type="evidence" value="ECO:0007669"/>
    <property type="project" value="InterPro"/>
</dbReference>
<dbReference type="PANTHER" id="PTHR33692">
    <property type="entry name" value="RIBOSOME MATURATION FACTOR RIMM"/>
    <property type="match status" value="1"/>
</dbReference>
<reference evidence="8 9" key="1">
    <citation type="submission" date="2017-09" db="EMBL/GenBank/DDBJ databases">
        <title>Genomics of the genus Arcobacter.</title>
        <authorList>
            <person name="Perez-Cataluna A."/>
            <person name="Figueras M.J."/>
            <person name="Salas-Masso N."/>
        </authorList>
    </citation>
    <scope>NUCLEOTIDE SEQUENCE [LARGE SCALE GENOMIC DNA]</scope>
    <source>
        <strain evidence="8 9">CECT 7386</strain>
    </source>
</reference>
<dbReference type="InterPro" id="IPR036976">
    <property type="entry name" value="RimM_N_sf"/>
</dbReference>
<gene>
    <name evidence="5 8" type="primary">rimM</name>
    <name evidence="8" type="ORF">CP985_08525</name>
</gene>
<evidence type="ECO:0000256" key="2">
    <source>
        <dbReference type="ARBA" id="ARBA00022517"/>
    </source>
</evidence>
<dbReference type="InterPro" id="IPR011961">
    <property type="entry name" value="RimM"/>
</dbReference>
<comment type="similarity">
    <text evidence="5">Belongs to the RimM family.</text>
</comment>
<keyword evidence="9" id="KW-1185">Reference proteome</keyword>